<gene>
    <name evidence="1" type="ordered locus">Sbal195_1601</name>
</gene>
<name>A9KWF1_SHEB9</name>
<accession>A9KWF1</accession>
<protein>
    <submittedName>
        <fullName evidence="1">Uncharacterized protein</fullName>
    </submittedName>
</protein>
<dbReference type="KEGG" id="sbn:Sbal195_1601"/>
<reference evidence="1 2" key="1">
    <citation type="submission" date="2007-11" db="EMBL/GenBank/DDBJ databases">
        <title>Complete sequence of chromosome of Shewanella baltica OS195.</title>
        <authorList>
            <consortium name="US DOE Joint Genome Institute"/>
            <person name="Copeland A."/>
            <person name="Lucas S."/>
            <person name="Lapidus A."/>
            <person name="Barry K."/>
            <person name="Glavina del Rio T."/>
            <person name="Dalin E."/>
            <person name="Tice H."/>
            <person name="Pitluck S."/>
            <person name="Chain P."/>
            <person name="Malfatti S."/>
            <person name="Shin M."/>
            <person name="Vergez L."/>
            <person name="Schmutz J."/>
            <person name="Larimer F."/>
            <person name="Land M."/>
            <person name="Hauser L."/>
            <person name="Kyrpides N."/>
            <person name="Kim E."/>
            <person name="Brettar I."/>
            <person name="Rodrigues J."/>
            <person name="Konstantinidis K."/>
            <person name="Klappenbach J."/>
            <person name="Hofle M."/>
            <person name="Tiedje J."/>
            <person name="Richardson P."/>
        </authorList>
    </citation>
    <scope>NUCLEOTIDE SEQUENCE [LARGE SCALE GENOMIC DNA]</scope>
    <source>
        <strain evidence="1 2">OS195</strain>
    </source>
</reference>
<evidence type="ECO:0000313" key="1">
    <source>
        <dbReference type="EMBL" id="ABX48774.1"/>
    </source>
</evidence>
<proteinExistence type="predicted"/>
<dbReference type="AlphaFoldDB" id="A9KWF1"/>
<dbReference type="HOGENOM" id="CLU_2234737_0_0_6"/>
<dbReference type="EMBL" id="CP000891">
    <property type="protein sequence ID" value="ABX48774.1"/>
    <property type="molecule type" value="Genomic_DNA"/>
</dbReference>
<dbReference type="Proteomes" id="UP000000770">
    <property type="component" value="Chromosome"/>
</dbReference>
<sequence precursor="true">MKPHDVDLAFKKLTINHPRNHIGTKMFSMRKIILPLIMLSLGALPLFTQAQDTSALWGKKYAEVKSSLLAAGWVLAPVAEDEKPMTEDYPEITCGSGAMAICSVGFMRDKTTLALVVKRIENTLVVTGEY</sequence>
<organism evidence="1 2">
    <name type="scientific">Shewanella baltica (strain OS195)</name>
    <dbReference type="NCBI Taxonomy" id="399599"/>
    <lineage>
        <taxon>Bacteria</taxon>
        <taxon>Pseudomonadati</taxon>
        <taxon>Pseudomonadota</taxon>
        <taxon>Gammaproteobacteria</taxon>
        <taxon>Alteromonadales</taxon>
        <taxon>Shewanellaceae</taxon>
        <taxon>Shewanella</taxon>
    </lineage>
</organism>
<evidence type="ECO:0000313" key="2">
    <source>
        <dbReference type="Proteomes" id="UP000000770"/>
    </source>
</evidence>